<keyword evidence="3 5" id="KW-0547">Nucleotide-binding</keyword>
<comment type="catalytic activity">
    <reaction evidence="5">
        <text>cytidine + ATP = CMP + ADP + H(+)</text>
        <dbReference type="Rhea" id="RHEA:24674"/>
        <dbReference type="ChEBI" id="CHEBI:15378"/>
        <dbReference type="ChEBI" id="CHEBI:17562"/>
        <dbReference type="ChEBI" id="CHEBI:30616"/>
        <dbReference type="ChEBI" id="CHEBI:60377"/>
        <dbReference type="ChEBI" id="CHEBI:456216"/>
        <dbReference type="EC" id="2.7.1.48"/>
    </reaction>
</comment>
<dbReference type="Pfam" id="PF00485">
    <property type="entry name" value="PRK"/>
    <property type="match status" value="1"/>
</dbReference>
<evidence type="ECO:0000256" key="1">
    <source>
        <dbReference type="ARBA" id="ARBA00004690"/>
    </source>
</evidence>
<dbReference type="EMBL" id="KV784371">
    <property type="protein sequence ID" value="OEU10524.1"/>
    <property type="molecule type" value="Genomic_DNA"/>
</dbReference>
<reference evidence="7 8" key="1">
    <citation type="submission" date="2016-09" db="EMBL/GenBank/DDBJ databases">
        <title>Extensive genetic diversity and differential bi-allelic expression allows diatom success in the polar Southern Ocean.</title>
        <authorList>
            <consortium name="DOE Joint Genome Institute"/>
            <person name="Mock T."/>
            <person name="Otillar R.P."/>
            <person name="Strauss J."/>
            <person name="Dupont C."/>
            <person name="Frickenhaus S."/>
            <person name="Maumus F."/>
            <person name="Mcmullan M."/>
            <person name="Sanges R."/>
            <person name="Schmutz J."/>
            <person name="Toseland A."/>
            <person name="Valas R."/>
            <person name="Veluchamy A."/>
            <person name="Ward B.J."/>
            <person name="Allen A."/>
            <person name="Barry K."/>
            <person name="Falciatore A."/>
            <person name="Ferrante M."/>
            <person name="Fortunato A.E."/>
            <person name="Gloeckner G."/>
            <person name="Gruber A."/>
            <person name="Hipkin R."/>
            <person name="Janech M."/>
            <person name="Kroth P."/>
            <person name="Leese F."/>
            <person name="Lindquist E."/>
            <person name="Lyon B.R."/>
            <person name="Martin J."/>
            <person name="Mayer C."/>
            <person name="Parker M."/>
            <person name="Quesneville H."/>
            <person name="Raymond J."/>
            <person name="Uhlig C."/>
            <person name="Valentin K.U."/>
            <person name="Worden A.Z."/>
            <person name="Armbrust E.V."/>
            <person name="Bowler C."/>
            <person name="Green B."/>
            <person name="Moulton V."/>
            <person name="Van Oosterhout C."/>
            <person name="Grigoriev I."/>
        </authorList>
    </citation>
    <scope>NUCLEOTIDE SEQUENCE [LARGE SCALE GENOMIC DNA]</scope>
    <source>
        <strain evidence="7 8">CCMP1102</strain>
    </source>
</reference>
<dbReference type="InterPro" id="IPR006083">
    <property type="entry name" value="PRK/URK"/>
</dbReference>
<dbReference type="NCBIfam" id="TIGR00235">
    <property type="entry name" value="udk"/>
    <property type="match status" value="1"/>
</dbReference>
<gene>
    <name evidence="7" type="ORF">FRACYDRAFT_211690</name>
</gene>
<dbReference type="SUPFAM" id="SSF52540">
    <property type="entry name" value="P-loop containing nucleoside triphosphate hydrolases"/>
    <property type="match status" value="1"/>
</dbReference>
<evidence type="ECO:0000256" key="2">
    <source>
        <dbReference type="ARBA" id="ARBA00022679"/>
    </source>
</evidence>
<dbReference type="CDD" id="cd02023">
    <property type="entry name" value="UMPK"/>
    <property type="match status" value="1"/>
</dbReference>
<keyword evidence="4 5" id="KW-0418">Kinase</keyword>
<keyword evidence="2 5" id="KW-0808">Transferase</keyword>
<dbReference type="UniPathway" id="UPA00579">
    <property type="reaction ID" value="UER00640"/>
</dbReference>
<dbReference type="InterPro" id="IPR000764">
    <property type="entry name" value="Uridine_kinase-like"/>
</dbReference>
<keyword evidence="5" id="KW-0067">ATP-binding</keyword>
<feature type="domain" description="Phosphoribulokinase/uridine kinase" evidence="6">
    <location>
        <begin position="7"/>
        <end position="186"/>
    </location>
</feature>
<dbReference type="InParanoid" id="A0A1E7EXI5"/>
<dbReference type="KEGG" id="fcy:FRACYDRAFT_211690"/>
<dbReference type="GO" id="GO:0005524">
    <property type="term" value="F:ATP binding"/>
    <property type="evidence" value="ECO:0007669"/>
    <property type="project" value="UniProtKB-KW"/>
</dbReference>
<dbReference type="InterPro" id="IPR027417">
    <property type="entry name" value="P-loop_NTPase"/>
</dbReference>
<evidence type="ECO:0000256" key="3">
    <source>
        <dbReference type="ARBA" id="ARBA00022741"/>
    </source>
</evidence>
<dbReference type="PANTHER" id="PTHR10285">
    <property type="entry name" value="URIDINE KINASE"/>
    <property type="match status" value="1"/>
</dbReference>
<evidence type="ECO:0000256" key="5">
    <source>
        <dbReference type="RuleBase" id="RU003825"/>
    </source>
</evidence>
<dbReference type="UniPathway" id="UPA00574">
    <property type="reaction ID" value="UER00637"/>
</dbReference>
<dbReference type="OrthoDB" id="10257085at2759"/>
<dbReference type="Proteomes" id="UP000095751">
    <property type="component" value="Unassembled WGS sequence"/>
</dbReference>
<dbReference type="PRINTS" id="PR00988">
    <property type="entry name" value="URIDINKINASE"/>
</dbReference>
<dbReference type="EC" id="2.7.1.48" evidence="5"/>
<comment type="catalytic activity">
    <reaction evidence="5">
        <text>uridine + ATP = UMP + ADP + H(+)</text>
        <dbReference type="Rhea" id="RHEA:16825"/>
        <dbReference type="ChEBI" id="CHEBI:15378"/>
        <dbReference type="ChEBI" id="CHEBI:16704"/>
        <dbReference type="ChEBI" id="CHEBI:30616"/>
        <dbReference type="ChEBI" id="CHEBI:57865"/>
        <dbReference type="ChEBI" id="CHEBI:456216"/>
        <dbReference type="EC" id="2.7.1.48"/>
    </reaction>
</comment>
<evidence type="ECO:0000313" key="8">
    <source>
        <dbReference type="Proteomes" id="UP000095751"/>
    </source>
</evidence>
<dbReference type="AlphaFoldDB" id="A0A1E7EXI5"/>
<proteinExistence type="inferred from homology"/>
<dbReference type="Gene3D" id="3.40.50.300">
    <property type="entry name" value="P-loop containing nucleotide triphosphate hydrolases"/>
    <property type="match status" value="1"/>
</dbReference>
<comment type="pathway">
    <text evidence="1 5">Pyrimidine metabolism; UMP biosynthesis via salvage pathway; UMP from uridine: step 1/1.</text>
</comment>
<evidence type="ECO:0000259" key="6">
    <source>
        <dbReference type="Pfam" id="PF00485"/>
    </source>
</evidence>
<evidence type="ECO:0000256" key="4">
    <source>
        <dbReference type="ARBA" id="ARBA00022777"/>
    </source>
</evidence>
<accession>A0A1E7EXI5</accession>
<keyword evidence="8" id="KW-1185">Reference proteome</keyword>
<dbReference type="GO" id="GO:0043771">
    <property type="term" value="F:cytidine kinase activity"/>
    <property type="evidence" value="ECO:0007669"/>
    <property type="project" value="RHEA"/>
</dbReference>
<dbReference type="GO" id="GO:0044206">
    <property type="term" value="P:UMP salvage"/>
    <property type="evidence" value="ECO:0007669"/>
    <property type="project" value="UniProtKB-UniPathway"/>
</dbReference>
<dbReference type="NCBIfam" id="NF004018">
    <property type="entry name" value="PRK05480.1"/>
    <property type="match status" value="1"/>
</dbReference>
<name>A0A1E7EXI5_9STRA</name>
<protein>
    <recommendedName>
        <fullName evidence="5">Uridine kinase</fullName>
        <ecNumber evidence="5">2.7.1.48</ecNumber>
    </recommendedName>
</protein>
<dbReference type="GO" id="GO:0004849">
    <property type="term" value="F:uridine kinase activity"/>
    <property type="evidence" value="ECO:0007669"/>
    <property type="project" value="UniProtKB-EC"/>
</dbReference>
<evidence type="ECO:0000313" key="7">
    <source>
        <dbReference type="EMBL" id="OEU10524.1"/>
    </source>
</evidence>
<comment type="similarity">
    <text evidence="5">Belongs to the uridine kinase family.</text>
</comment>
<sequence>MVKPITIGIAGGTGAGKTSLSNAIYKELGGQKNCVHLTHDHYYKDQSHKTMEERSKTNFDHPDSLETELLVQHLQELKEGKIAILPTYDFKTHARTPVTTMVHPRNIIIVEGILIFTHPGLCKELDMKVFVDADSDTRVLRRIRRDTVERGRTLDSIMAQYESHVKPMHEQWVEPSKKHADVIINSEVGTSQKIAIDMLTNHLRVAGECT</sequence>
<organism evidence="7 8">
    <name type="scientific">Fragilariopsis cylindrus CCMP1102</name>
    <dbReference type="NCBI Taxonomy" id="635003"/>
    <lineage>
        <taxon>Eukaryota</taxon>
        <taxon>Sar</taxon>
        <taxon>Stramenopiles</taxon>
        <taxon>Ochrophyta</taxon>
        <taxon>Bacillariophyta</taxon>
        <taxon>Bacillariophyceae</taxon>
        <taxon>Bacillariophycidae</taxon>
        <taxon>Bacillariales</taxon>
        <taxon>Bacillariaceae</taxon>
        <taxon>Fragilariopsis</taxon>
    </lineage>
</organism>
<dbReference type="GO" id="GO:0044211">
    <property type="term" value="P:CTP salvage"/>
    <property type="evidence" value="ECO:0007669"/>
    <property type="project" value="UniProtKB-UniPathway"/>
</dbReference>
<comment type="pathway">
    <text evidence="5">Pyrimidine metabolism; CTP biosynthesis via salvage pathway; CTP from cytidine: step 1/3.</text>
</comment>